<dbReference type="InterPro" id="IPR016032">
    <property type="entry name" value="Sig_transdc_resp-reg_C-effctor"/>
</dbReference>
<dbReference type="Proteomes" id="UP001271780">
    <property type="component" value="Unassembled WGS sequence"/>
</dbReference>
<evidence type="ECO:0000313" key="3">
    <source>
        <dbReference type="Proteomes" id="UP001271780"/>
    </source>
</evidence>
<proteinExistence type="predicted"/>
<dbReference type="Gene3D" id="1.10.10.10">
    <property type="entry name" value="Winged helix-like DNA-binding domain superfamily/Winged helix DNA-binding domain"/>
    <property type="match status" value="1"/>
</dbReference>
<dbReference type="InterPro" id="IPR000792">
    <property type="entry name" value="Tscrpt_reg_LuxR_C"/>
</dbReference>
<reference evidence="2 3" key="1">
    <citation type="submission" date="2023-08" db="EMBL/GenBank/DDBJ databases">
        <title>Implementing the SeqCode for naming new Mesorhizobium species isolated from Vachellia karroo root nodules.</title>
        <authorList>
            <person name="Van Lill M."/>
        </authorList>
    </citation>
    <scope>NUCLEOTIDE SEQUENCE [LARGE SCALE GENOMIC DNA]</scope>
    <source>
        <strain evidence="2 3">VK23A</strain>
    </source>
</reference>
<dbReference type="RefSeq" id="WP_320263761.1">
    <property type="nucleotide sequence ID" value="NZ_JAVIIX010000012.1"/>
</dbReference>
<dbReference type="SMART" id="SM00421">
    <property type="entry name" value="HTH_LUXR"/>
    <property type="match status" value="1"/>
</dbReference>
<gene>
    <name evidence="2" type="ORF">RFM27_21035</name>
</gene>
<dbReference type="EMBL" id="JAVIIZ010000013">
    <property type="protein sequence ID" value="MDX8474573.1"/>
    <property type="molecule type" value="Genomic_DNA"/>
</dbReference>
<sequence length="359" mass="38995">MIDLIELVYEAAFVPERWNHVLHKASELSNSASAQVFFFSDDSPPRGTTLDNLRALFDEFVKGDFWKFCDSVQKMCSLQPASFVRVDDFMSSQEIERDPARIMLRQFGIGAHLCTAIPMPTGELATFVFQKWIKDGGYEHGEVDRLDGLRPHLARASLVAGRLRVERAEATASALNLLGLPAAVLSSNGRVVATNPHLDRLDAAFLPVAHGGLAIADRDANRLFQEAVGRSGNAVGSIPVPKIGDEAPFVIHLLPLRRAAHDIFGNADILVMATPVKPSALVPSASLLNALFDLTPAEARLATDLAAGLTLAQSASRHGVTVKSARTYLERVFQKTGTHQQSQLVAMLKTMQPLVSQAQ</sequence>
<evidence type="ECO:0000259" key="1">
    <source>
        <dbReference type="SMART" id="SM00421"/>
    </source>
</evidence>
<evidence type="ECO:0000313" key="2">
    <source>
        <dbReference type="EMBL" id="MDX8474573.1"/>
    </source>
</evidence>
<accession>A0ABU4XJ34</accession>
<dbReference type="SUPFAM" id="SSF46894">
    <property type="entry name" value="C-terminal effector domain of the bipartite response regulators"/>
    <property type="match status" value="1"/>
</dbReference>
<dbReference type="InterPro" id="IPR036388">
    <property type="entry name" value="WH-like_DNA-bd_sf"/>
</dbReference>
<feature type="domain" description="HTH luxR-type" evidence="1">
    <location>
        <begin position="291"/>
        <end position="348"/>
    </location>
</feature>
<protein>
    <submittedName>
        <fullName evidence="2">Helix-turn-helix transcriptional regulator</fullName>
    </submittedName>
</protein>
<name>A0ABU4XJ34_9HYPH</name>
<keyword evidence="3" id="KW-1185">Reference proteome</keyword>
<organism evidence="2 3">
    <name type="scientific">Mesorhizobium dulcispinae</name>
    <dbReference type="NCBI Taxonomy" id="3072316"/>
    <lineage>
        <taxon>Bacteria</taxon>
        <taxon>Pseudomonadati</taxon>
        <taxon>Pseudomonadota</taxon>
        <taxon>Alphaproteobacteria</taxon>
        <taxon>Hyphomicrobiales</taxon>
        <taxon>Phyllobacteriaceae</taxon>
        <taxon>Mesorhizobium</taxon>
    </lineage>
</organism>
<comment type="caution">
    <text evidence="2">The sequence shown here is derived from an EMBL/GenBank/DDBJ whole genome shotgun (WGS) entry which is preliminary data.</text>
</comment>